<evidence type="ECO:0000256" key="1">
    <source>
        <dbReference type="ARBA" id="ARBA00004651"/>
    </source>
</evidence>
<sequence>MPNLYLRQVLQSAFVLLNVTIAVFVLIRIVPGDPVRLMLGMEASEDAIQAAREQFGYDRPLVEQYVRFAGGALRGDLGQSLRFRRPVAELLMETLPATLELAAAAVGIALLLAVPAGIYAAVHRGGLADRVLMGSALIGQA</sequence>
<evidence type="ECO:0000313" key="7">
    <source>
        <dbReference type="Proteomes" id="UP000703893"/>
    </source>
</evidence>
<name>A0A938BNS3_9BACT</name>
<evidence type="ECO:0000256" key="3">
    <source>
        <dbReference type="ARBA" id="ARBA00022475"/>
    </source>
</evidence>
<comment type="caution">
    <text evidence="6">The sequence shown here is derived from an EMBL/GenBank/DDBJ whole genome shotgun (WGS) entry which is preliminary data.</text>
</comment>
<dbReference type="AlphaFoldDB" id="A0A938BNS3"/>
<evidence type="ECO:0000256" key="4">
    <source>
        <dbReference type="SAM" id="Phobius"/>
    </source>
</evidence>
<keyword evidence="2" id="KW-0813">Transport</keyword>
<dbReference type="InterPro" id="IPR045621">
    <property type="entry name" value="BPD_transp_1_N"/>
</dbReference>
<dbReference type="GO" id="GO:0005886">
    <property type="term" value="C:plasma membrane"/>
    <property type="evidence" value="ECO:0007669"/>
    <property type="project" value="UniProtKB-SubCell"/>
</dbReference>
<evidence type="ECO:0000313" key="6">
    <source>
        <dbReference type="EMBL" id="MBM3275450.1"/>
    </source>
</evidence>
<protein>
    <submittedName>
        <fullName evidence="6">ABC transporter permease</fullName>
    </submittedName>
</protein>
<feature type="non-terminal residue" evidence="6">
    <location>
        <position position="141"/>
    </location>
</feature>
<gene>
    <name evidence="6" type="ORF">FJZ00_09865</name>
</gene>
<feature type="transmembrane region" description="Helical" evidence="4">
    <location>
        <begin position="12"/>
        <end position="31"/>
    </location>
</feature>
<evidence type="ECO:0000259" key="5">
    <source>
        <dbReference type="Pfam" id="PF19300"/>
    </source>
</evidence>
<dbReference type="EMBL" id="VGJX01000579">
    <property type="protein sequence ID" value="MBM3275450.1"/>
    <property type="molecule type" value="Genomic_DNA"/>
</dbReference>
<keyword evidence="4" id="KW-0472">Membrane</keyword>
<accession>A0A938BNS3</accession>
<dbReference type="Pfam" id="PF19300">
    <property type="entry name" value="BPD_transp_1_N"/>
    <property type="match status" value="1"/>
</dbReference>
<keyword evidence="3" id="KW-1003">Cell membrane</keyword>
<evidence type="ECO:0000256" key="2">
    <source>
        <dbReference type="ARBA" id="ARBA00022448"/>
    </source>
</evidence>
<feature type="transmembrane region" description="Helical" evidence="4">
    <location>
        <begin position="101"/>
        <end position="122"/>
    </location>
</feature>
<organism evidence="6 7">
    <name type="scientific">Candidatus Tanganyikabacteria bacterium</name>
    <dbReference type="NCBI Taxonomy" id="2961651"/>
    <lineage>
        <taxon>Bacteria</taxon>
        <taxon>Bacillati</taxon>
        <taxon>Candidatus Sericytochromatia</taxon>
        <taxon>Candidatus Tanganyikabacteria</taxon>
    </lineage>
</organism>
<reference evidence="6 7" key="1">
    <citation type="submission" date="2019-03" db="EMBL/GenBank/DDBJ databases">
        <title>Lake Tanganyika Metagenome-Assembled Genomes (MAGs).</title>
        <authorList>
            <person name="Tran P."/>
        </authorList>
    </citation>
    <scope>NUCLEOTIDE SEQUENCE [LARGE SCALE GENOMIC DNA]</scope>
    <source>
        <strain evidence="6">K_DeepCast_65m_m2_236</strain>
    </source>
</reference>
<keyword evidence="4" id="KW-0812">Transmembrane</keyword>
<dbReference type="PANTHER" id="PTHR43163:SF6">
    <property type="entry name" value="DIPEPTIDE TRANSPORT SYSTEM PERMEASE PROTEIN DPPB-RELATED"/>
    <property type="match status" value="1"/>
</dbReference>
<proteinExistence type="predicted"/>
<keyword evidence="4" id="KW-1133">Transmembrane helix</keyword>
<comment type="subcellular location">
    <subcellularLocation>
        <location evidence="1">Cell membrane</location>
        <topology evidence="1">Multi-pass membrane protein</topology>
    </subcellularLocation>
</comment>
<feature type="domain" description="ABC transporter type 1 GsiC-like N-terminal" evidence="5">
    <location>
        <begin position="4"/>
        <end position="102"/>
    </location>
</feature>
<dbReference type="Proteomes" id="UP000703893">
    <property type="component" value="Unassembled WGS sequence"/>
</dbReference>
<dbReference type="PANTHER" id="PTHR43163">
    <property type="entry name" value="DIPEPTIDE TRANSPORT SYSTEM PERMEASE PROTEIN DPPB-RELATED"/>
    <property type="match status" value="1"/>
</dbReference>